<reference evidence="2" key="1">
    <citation type="submission" date="2023-10" db="EMBL/GenBank/DDBJ databases">
        <authorList>
            <person name="Chen Y."/>
            <person name="Shah S."/>
            <person name="Dougan E. K."/>
            <person name="Thang M."/>
            <person name="Chan C."/>
        </authorList>
    </citation>
    <scope>NUCLEOTIDE SEQUENCE [LARGE SCALE GENOMIC DNA]</scope>
</reference>
<proteinExistence type="predicted"/>
<evidence type="ECO:0000256" key="1">
    <source>
        <dbReference type="SAM" id="SignalP"/>
    </source>
</evidence>
<feature type="signal peptide" evidence="1">
    <location>
        <begin position="1"/>
        <end position="19"/>
    </location>
</feature>
<gene>
    <name evidence="2" type="ORF">PCOR1329_LOCUS43271</name>
</gene>
<feature type="chain" id="PRO_5045635343" evidence="1">
    <location>
        <begin position="20"/>
        <end position="219"/>
    </location>
</feature>
<accession>A0ABN9TY53</accession>
<dbReference type="Proteomes" id="UP001189429">
    <property type="component" value="Unassembled WGS sequence"/>
</dbReference>
<organism evidence="2 3">
    <name type="scientific">Prorocentrum cordatum</name>
    <dbReference type="NCBI Taxonomy" id="2364126"/>
    <lineage>
        <taxon>Eukaryota</taxon>
        <taxon>Sar</taxon>
        <taxon>Alveolata</taxon>
        <taxon>Dinophyceae</taxon>
        <taxon>Prorocentrales</taxon>
        <taxon>Prorocentraceae</taxon>
        <taxon>Prorocentrum</taxon>
    </lineage>
</organism>
<comment type="caution">
    <text evidence="2">The sequence shown here is derived from an EMBL/GenBank/DDBJ whole genome shotgun (WGS) entry which is preliminary data.</text>
</comment>
<evidence type="ECO:0000313" key="2">
    <source>
        <dbReference type="EMBL" id="CAK0851004.1"/>
    </source>
</evidence>
<keyword evidence="3" id="KW-1185">Reference proteome</keyword>
<dbReference type="EMBL" id="CAUYUJ010015198">
    <property type="protein sequence ID" value="CAK0851004.1"/>
    <property type="molecule type" value="Genomic_DNA"/>
</dbReference>
<keyword evidence="1" id="KW-0732">Signal</keyword>
<evidence type="ECO:0000313" key="3">
    <source>
        <dbReference type="Proteomes" id="UP001189429"/>
    </source>
</evidence>
<sequence>MLSLLVILMGCLHAPRVRLRPRHRGLGRLGMVRSAPAATVVAPMSFATRLAPRLRRSLWRACPRSTSCPRSHRRSCQVLLLAAASLPARGSRNRGLRRLLERLILLVWMLAAAALIGGPPWRAVRAEEAAPAPGGPSGRAAGASSLDPWAVSLARKELQAAHDAAFKEFQSSCMAEMSRISMASMRATLPQTLSKATGPLSKRFDERVAQRMDAFSARL</sequence>
<name>A0ABN9TY53_9DINO</name>
<protein>
    <submittedName>
        <fullName evidence="2">Uncharacterized protein</fullName>
    </submittedName>
</protein>